<name>A0ABV6DHW1_9BACL</name>
<evidence type="ECO:0000313" key="3">
    <source>
        <dbReference type="Proteomes" id="UP001589776"/>
    </source>
</evidence>
<dbReference type="Proteomes" id="UP001589776">
    <property type="component" value="Unassembled WGS sequence"/>
</dbReference>
<reference evidence="2 3" key="1">
    <citation type="submission" date="2024-09" db="EMBL/GenBank/DDBJ databases">
        <authorList>
            <person name="Sun Q."/>
            <person name="Mori K."/>
        </authorList>
    </citation>
    <scope>NUCLEOTIDE SEQUENCE [LARGE SCALE GENOMIC DNA]</scope>
    <source>
        <strain evidence="2 3">CCM 7759</strain>
    </source>
</reference>
<dbReference type="InterPro" id="IPR050266">
    <property type="entry name" value="AB_hydrolase_sf"/>
</dbReference>
<dbReference type="GO" id="GO:0016787">
    <property type="term" value="F:hydrolase activity"/>
    <property type="evidence" value="ECO:0007669"/>
    <property type="project" value="UniProtKB-KW"/>
</dbReference>
<dbReference type="PANTHER" id="PTHR43798">
    <property type="entry name" value="MONOACYLGLYCEROL LIPASE"/>
    <property type="match status" value="1"/>
</dbReference>
<dbReference type="PRINTS" id="PR00111">
    <property type="entry name" value="ABHYDROLASE"/>
</dbReference>
<proteinExistence type="predicted"/>
<dbReference type="PANTHER" id="PTHR43798:SF33">
    <property type="entry name" value="HYDROLASE, PUTATIVE (AFU_ORTHOLOGUE AFUA_2G14860)-RELATED"/>
    <property type="match status" value="1"/>
</dbReference>
<sequence length="231" mass="25380">METRIRQIELNGLLFQYRETGEVTAPPLLALHALGQNAASWDHIAAELGHQYRVLALDQRGHGGSARPGVYTFELMCEDLLCFANTLGLEKFTLLGHSMGGTVSFLFAESYPDRIERLIIEDTPPPFESLPAEIPSEPPSEPLPFDWLVIPSIIQQLNAPNPIWWARMPEILAPALIIGGGSTSPIPQNKLKEAADLIPDCELVTIEGSGHFVHEANPQPFLSAVKKFLGI</sequence>
<accession>A0ABV6DHW1</accession>
<keyword evidence="2" id="KW-0378">Hydrolase</keyword>
<dbReference type="InterPro" id="IPR029058">
    <property type="entry name" value="AB_hydrolase_fold"/>
</dbReference>
<comment type="caution">
    <text evidence="2">The sequence shown here is derived from an EMBL/GenBank/DDBJ whole genome shotgun (WGS) entry which is preliminary data.</text>
</comment>
<keyword evidence="3" id="KW-1185">Reference proteome</keyword>
<evidence type="ECO:0000259" key="1">
    <source>
        <dbReference type="Pfam" id="PF00561"/>
    </source>
</evidence>
<organism evidence="2 3">
    <name type="scientific">Paenibacillus chartarius</name>
    <dbReference type="NCBI Taxonomy" id="747481"/>
    <lineage>
        <taxon>Bacteria</taxon>
        <taxon>Bacillati</taxon>
        <taxon>Bacillota</taxon>
        <taxon>Bacilli</taxon>
        <taxon>Bacillales</taxon>
        <taxon>Paenibacillaceae</taxon>
        <taxon>Paenibacillus</taxon>
    </lineage>
</organism>
<feature type="domain" description="AB hydrolase-1" evidence="1">
    <location>
        <begin position="26"/>
        <end position="130"/>
    </location>
</feature>
<dbReference type="InterPro" id="IPR000073">
    <property type="entry name" value="AB_hydrolase_1"/>
</dbReference>
<dbReference type="Gene3D" id="3.40.50.1820">
    <property type="entry name" value="alpha/beta hydrolase"/>
    <property type="match status" value="1"/>
</dbReference>
<dbReference type="SUPFAM" id="SSF53474">
    <property type="entry name" value="alpha/beta-Hydrolases"/>
    <property type="match status" value="1"/>
</dbReference>
<protein>
    <submittedName>
        <fullName evidence="2">Alpha/beta fold hydrolase</fullName>
    </submittedName>
</protein>
<gene>
    <name evidence="2" type="ORF">ACFFK0_07175</name>
</gene>
<dbReference type="RefSeq" id="WP_377469362.1">
    <property type="nucleotide sequence ID" value="NZ_JBHLWN010000027.1"/>
</dbReference>
<evidence type="ECO:0000313" key="2">
    <source>
        <dbReference type="EMBL" id="MFC0212241.1"/>
    </source>
</evidence>
<dbReference type="Pfam" id="PF00561">
    <property type="entry name" value="Abhydrolase_1"/>
    <property type="match status" value="1"/>
</dbReference>
<dbReference type="EMBL" id="JBHLWN010000027">
    <property type="protein sequence ID" value="MFC0212241.1"/>
    <property type="molecule type" value="Genomic_DNA"/>
</dbReference>